<evidence type="ECO:0000313" key="11">
    <source>
        <dbReference type="Proteomes" id="UP000035548"/>
    </source>
</evidence>
<dbReference type="InterPro" id="IPR006037">
    <property type="entry name" value="RCK_C"/>
</dbReference>
<dbReference type="Pfam" id="PF06826">
    <property type="entry name" value="Asp-Al_Ex"/>
    <property type="match status" value="2"/>
</dbReference>
<evidence type="ECO:0000256" key="1">
    <source>
        <dbReference type="ARBA" id="ARBA00004651"/>
    </source>
</evidence>
<keyword evidence="4" id="KW-1003">Cell membrane</keyword>
<dbReference type="STRING" id="1072256.CUTER_10090"/>
<evidence type="ECO:0000259" key="9">
    <source>
        <dbReference type="PROSITE" id="PS51202"/>
    </source>
</evidence>
<dbReference type="PATRIC" id="fig|1072256.5.peg.1989"/>
<dbReference type="Gene3D" id="3.30.70.1450">
    <property type="entry name" value="Regulator of K+ conductance, C-terminal domain"/>
    <property type="match status" value="1"/>
</dbReference>
<feature type="transmembrane region" description="Helical" evidence="8">
    <location>
        <begin position="67"/>
        <end position="86"/>
    </location>
</feature>
<keyword evidence="3" id="KW-0813">Transport</keyword>
<dbReference type="PANTHER" id="PTHR30445:SF3">
    <property type="entry name" value="TRANSPORT PROTEIN YIDE-RELATED"/>
    <property type="match status" value="1"/>
</dbReference>
<dbReference type="EMBL" id="CP011546">
    <property type="protein sequence ID" value="AKK11986.1"/>
    <property type="molecule type" value="Genomic_DNA"/>
</dbReference>
<dbReference type="GO" id="GO:0006813">
    <property type="term" value="P:potassium ion transport"/>
    <property type="evidence" value="ECO:0007669"/>
    <property type="project" value="InterPro"/>
</dbReference>
<dbReference type="PROSITE" id="PS51202">
    <property type="entry name" value="RCK_C"/>
    <property type="match status" value="1"/>
</dbReference>
<dbReference type="Pfam" id="PF02080">
    <property type="entry name" value="TrkA_C"/>
    <property type="match status" value="1"/>
</dbReference>
<dbReference type="InterPro" id="IPR036721">
    <property type="entry name" value="RCK_C_sf"/>
</dbReference>
<name>A0A0G3HF59_9CORY</name>
<feature type="transmembrane region" description="Helical" evidence="8">
    <location>
        <begin position="44"/>
        <end position="61"/>
    </location>
</feature>
<evidence type="ECO:0000313" key="10">
    <source>
        <dbReference type="EMBL" id="AKK11986.1"/>
    </source>
</evidence>
<dbReference type="NCBIfam" id="TIGR01625">
    <property type="entry name" value="YidE_YbjL_dupl"/>
    <property type="match status" value="2"/>
</dbReference>
<comment type="similarity">
    <text evidence="2">Belongs to the AAE transporter (TC 2.A.81) family.</text>
</comment>
<dbReference type="InterPro" id="IPR006512">
    <property type="entry name" value="YidE_YbjL"/>
</dbReference>
<proteinExistence type="inferred from homology"/>
<evidence type="ECO:0000256" key="5">
    <source>
        <dbReference type="ARBA" id="ARBA00022692"/>
    </source>
</evidence>
<feature type="transmembrane region" description="Helical" evidence="8">
    <location>
        <begin position="424"/>
        <end position="446"/>
    </location>
</feature>
<dbReference type="AlphaFoldDB" id="A0A0G3HF59"/>
<dbReference type="PANTHER" id="PTHR30445">
    <property type="entry name" value="K(+)_H(+) ANTIPORTER SUBUNIT KHTT"/>
    <property type="match status" value="1"/>
</dbReference>
<keyword evidence="7 8" id="KW-0472">Membrane</keyword>
<sequence>MTFTQKVAGLHVLSIFADNIFLTMFLVIALGAGLGAVPIGGIRFGAAGTLFVGLLVGALIPEPSADLAMLQSLGLGLFVYLVGLEAGESFFKQLKSQLGLILSAVAAIAVGAAVAVVGGLLLGVSREITVGIFSGALTNTPSLSLAQTQTNSDLPAVGYSLAYPTGVVVAILIVSVFVNQKWKAAKDTNNPDDTVFEKARVILNKDLAVEELFELGEGRVRIASVRRGGVTRVVNKDLALLSGDEVTLFAAKSVLKDLIKAVGTKAPRRWARERNVAMDELTVSNPSLPGQRIGDLPLYSQLGAVITRIRRVDEEILASPDTYLEAGDIVEVIHPVGKEGDLETFFGDSKRSVSEVDLVTFAGGLGLGFAAALIVIPLPAGAAFALGSAAGPLIAGLILGAMRNTPMGSTWKLPRSANFTLRQFGLMLFLAAVGIASGPAFAATAISMTGLISVILGGLVAAATLVVFYLLMRVQGMSAARASGGASGIMSQPAVLEFASSKAKDPRVMIGYSTVVTVAVIVKIIMVPLMLLVI</sequence>
<reference evidence="10 11" key="1">
    <citation type="journal article" date="2015" name="Genome Announc.">
        <title>Virulence Factor Genes Detected in the Complete Genome Sequence of Corynebacterium uterequi DSM 45634, Isolated from the Uterus of a Maiden Mare.</title>
        <authorList>
            <person name="Ruckert C."/>
            <person name="Kriete M."/>
            <person name="Jaenicke S."/>
            <person name="Winkler A."/>
            <person name="Tauch A."/>
        </authorList>
    </citation>
    <scope>NUCLEOTIDE SEQUENCE [LARGE SCALE GENOMIC DNA]</scope>
    <source>
        <strain evidence="10 11">DSM 45634</strain>
    </source>
</reference>
<feature type="domain" description="RCK C-terminal" evidence="9">
    <location>
        <begin position="265"/>
        <end position="348"/>
    </location>
</feature>
<evidence type="ECO:0000256" key="2">
    <source>
        <dbReference type="ARBA" id="ARBA00009854"/>
    </source>
</evidence>
<keyword evidence="11" id="KW-1185">Reference proteome</keyword>
<feature type="transmembrane region" description="Helical" evidence="8">
    <location>
        <begin position="358"/>
        <end position="376"/>
    </location>
</feature>
<dbReference type="InterPro" id="IPR050144">
    <property type="entry name" value="AAE_transporter"/>
</dbReference>
<feature type="transmembrane region" description="Helical" evidence="8">
    <location>
        <begin position="98"/>
        <end position="124"/>
    </location>
</feature>
<dbReference type="GO" id="GO:0005886">
    <property type="term" value="C:plasma membrane"/>
    <property type="evidence" value="ECO:0007669"/>
    <property type="project" value="UniProtKB-SubCell"/>
</dbReference>
<dbReference type="SUPFAM" id="SSF116726">
    <property type="entry name" value="TrkA C-terminal domain-like"/>
    <property type="match status" value="1"/>
</dbReference>
<dbReference type="KEGG" id="cut:CUTER_10090"/>
<comment type="subcellular location">
    <subcellularLocation>
        <location evidence="1">Cell membrane</location>
        <topology evidence="1">Multi-pass membrane protein</topology>
    </subcellularLocation>
</comment>
<dbReference type="Proteomes" id="UP000035548">
    <property type="component" value="Chromosome"/>
</dbReference>
<feature type="transmembrane region" description="Helical" evidence="8">
    <location>
        <begin position="161"/>
        <end position="178"/>
    </location>
</feature>
<feature type="transmembrane region" description="Helical" evidence="8">
    <location>
        <begin position="382"/>
        <end position="403"/>
    </location>
</feature>
<evidence type="ECO:0000256" key="3">
    <source>
        <dbReference type="ARBA" id="ARBA00022448"/>
    </source>
</evidence>
<accession>A0A0G3HF59</accession>
<reference evidence="11" key="2">
    <citation type="submission" date="2015-05" db="EMBL/GenBank/DDBJ databases">
        <title>Complete genome sequence of Corynebacterium uterequi DSM 45634, isolated from the uterus of a maiden mare.</title>
        <authorList>
            <person name="Ruckert C."/>
            <person name="Albersmeier A."/>
            <person name="Winkler A."/>
            <person name="Tauch A."/>
        </authorList>
    </citation>
    <scope>NUCLEOTIDE SEQUENCE [LARGE SCALE GENOMIC DNA]</scope>
    <source>
        <strain evidence="11">DSM 45634</strain>
    </source>
</reference>
<evidence type="ECO:0000256" key="4">
    <source>
        <dbReference type="ARBA" id="ARBA00022475"/>
    </source>
</evidence>
<dbReference type="GO" id="GO:0008324">
    <property type="term" value="F:monoatomic cation transmembrane transporter activity"/>
    <property type="evidence" value="ECO:0007669"/>
    <property type="project" value="InterPro"/>
</dbReference>
<organism evidence="10 11">
    <name type="scientific">Corynebacterium uterequi</name>
    <dbReference type="NCBI Taxonomy" id="1072256"/>
    <lineage>
        <taxon>Bacteria</taxon>
        <taxon>Bacillati</taxon>
        <taxon>Actinomycetota</taxon>
        <taxon>Actinomycetes</taxon>
        <taxon>Mycobacteriales</taxon>
        <taxon>Corynebacteriaceae</taxon>
        <taxon>Corynebacterium</taxon>
    </lineage>
</organism>
<evidence type="ECO:0000256" key="6">
    <source>
        <dbReference type="ARBA" id="ARBA00022989"/>
    </source>
</evidence>
<evidence type="ECO:0000256" key="8">
    <source>
        <dbReference type="SAM" id="Phobius"/>
    </source>
</evidence>
<feature type="transmembrane region" description="Helical" evidence="8">
    <location>
        <begin position="510"/>
        <end position="533"/>
    </location>
</feature>
<protein>
    <submittedName>
        <fullName evidence="10">Putative permease</fullName>
    </submittedName>
</protein>
<evidence type="ECO:0000256" key="7">
    <source>
        <dbReference type="ARBA" id="ARBA00023136"/>
    </source>
</evidence>
<keyword evidence="5 8" id="KW-0812">Transmembrane</keyword>
<feature type="transmembrane region" description="Helical" evidence="8">
    <location>
        <begin position="452"/>
        <end position="471"/>
    </location>
</feature>
<gene>
    <name evidence="10" type="ORF">CUTER_10090</name>
</gene>
<keyword evidence="6 8" id="KW-1133">Transmembrane helix</keyword>